<keyword evidence="1" id="KW-1185">Reference proteome</keyword>
<protein>
    <submittedName>
        <fullName evidence="2">CD48 antigen-like</fullName>
    </submittedName>
</protein>
<sequence>MGINHFVLFLLIFKTGFSAEISVFVLTGDSVELDIQTKLPEFEELTWIYNKLESIVKYYIKFNIVNSYPAYNNRAILNKTTFSLILENMQKKDSGLYTARIYGQIINDIVTYRVSVLDEVEAPVLTVKSNGSSSKLCSFTCSGQDITMSSIYNSSNCPEEEETSADDHTLRLNCNSTFITCNYSNPVSWKTDIKKVHELCTVKLKLHTYCMRSD</sequence>
<evidence type="ECO:0000313" key="1">
    <source>
        <dbReference type="Proteomes" id="UP000000437"/>
    </source>
</evidence>
<dbReference type="Proteomes" id="UP000000437">
    <property type="component" value="Chromosome 2"/>
</dbReference>
<gene>
    <name evidence="2" type="primary">LOC137487487</name>
</gene>
<proteinExistence type="predicted"/>
<evidence type="ECO:0000313" key="2">
    <source>
        <dbReference type="RefSeq" id="XP_073787039.1"/>
    </source>
</evidence>
<organism evidence="1 2">
    <name type="scientific">Danio rerio</name>
    <name type="common">Zebrafish</name>
    <name type="synonym">Brachydanio rerio</name>
    <dbReference type="NCBI Taxonomy" id="7955"/>
    <lineage>
        <taxon>Eukaryota</taxon>
        <taxon>Metazoa</taxon>
        <taxon>Chordata</taxon>
        <taxon>Craniata</taxon>
        <taxon>Vertebrata</taxon>
        <taxon>Euteleostomi</taxon>
        <taxon>Actinopterygii</taxon>
        <taxon>Neopterygii</taxon>
        <taxon>Teleostei</taxon>
        <taxon>Ostariophysi</taxon>
        <taxon>Cypriniformes</taxon>
        <taxon>Danionidae</taxon>
        <taxon>Danioninae</taxon>
        <taxon>Danio</taxon>
    </lineage>
</organism>
<name>A0AC58HYH9_DANRE</name>
<accession>A0AC58HYH9</accession>
<dbReference type="RefSeq" id="XP_073787039.1">
    <property type="nucleotide sequence ID" value="XM_073930938.1"/>
</dbReference>
<reference evidence="2" key="1">
    <citation type="submission" date="2025-08" db="UniProtKB">
        <authorList>
            <consortium name="RefSeq"/>
        </authorList>
    </citation>
    <scope>IDENTIFICATION</scope>
    <source>
        <strain evidence="2">Tuebingen</strain>
        <tissue evidence="2">Fibroblasts and whole tissue</tissue>
    </source>
</reference>